<dbReference type="EMBL" id="HACA01013233">
    <property type="protein sequence ID" value="CDW30594.1"/>
    <property type="molecule type" value="Transcribed_RNA"/>
</dbReference>
<organism evidence="1">
    <name type="scientific">Lepeophtheirus salmonis</name>
    <name type="common">Salmon louse</name>
    <name type="synonym">Caligus salmonis</name>
    <dbReference type="NCBI Taxonomy" id="72036"/>
    <lineage>
        <taxon>Eukaryota</taxon>
        <taxon>Metazoa</taxon>
        <taxon>Ecdysozoa</taxon>
        <taxon>Arthropoda</taxon>
        <taxon>Crustacea</taxon>
        <taxon>Multicrustacea</taxon>
        <taxon>Hexanauplia</taxon>
        <taxon>Copepoda</taxon>
        <taxon>Siphonostomatoida</taxon>
        <taxon>Caligidae</taxon>
        <taxon>Lepeophtheirus</taxon>
    </lineage>
</organism>
<protein>
    <submittedName>
        <fullName evidence="1">Uncharacterized protein</fullName>
    </submittedName>
</protein>
<name>A0A0K2TX49_LEPSM</name>
<accession>A0A0K2TX49</accession>
<evidence type="ECO:0000313" key="1">
    <source>
        <dbReference type="EMBL" id="CDW30594.1"/>
    </source>
</evidence>
<proteinExistence type="predicted"/>
<sequence length="12" mass="1454">MTYPLKLYQIAI</sequence>
<reference evidence="1" key="1">
    <citation type="submission" date="2014-05" db="EMBL/GenBank/DDBJ databases">
        <authorList>
            <person name="Chronopoulou M."/>
        </authorList>
    </citation>
    <scope>NUCLEOTIDE SEQUENCE</scope>
    <source>
        <tissue evidence="1">Whole organism</tissue>
    </source>
</reference>